<organism evidence="1 2">
    <name type="scientific">Phyllobacterium zundukense</name>
    <dbReference type="NCBI Taxonomy" id="1867719"/>
    <lineage>
        <taxon>Bacteria</taxon>
        <taxon>Pseudomonadati</taxon>
        <taxon>Pseudomonadota</taxon>
        <taxon>Alphaproteobacteria</taxon>
        <taxon>Hyphomicrobiales</taxon>
        <taxon>Phyllobacteriaceae</taxon>
        <taxon>Phyllobacterium</taxon>
    </lineage>
</organism>
<gene>
    <name evidence="1" type="ORF">N8E88_05530</name>
</gene>
<geneLocation type="plasmid" evidence="1 2">
    <name>p_unnamed2</name>
</geneLocation>
<accession>A0ACD4CXD0</accession>
<sequence length="66" mass="7665">MRCTHFIGFKGEEYHSAVKAFGPPHFIHRGWDLRAQREIADGDLIIFATGPHDQEPRRKSFNDINE</sequence>
<proteinExistence type="predicted"/>
<protein>
    <submittedName>
        <fullName evidence="1">Uncharacterized protein</fullName>
    </submittedName>
</protein>
<evidence type="ECO:0000313" key="2">
    <source>
        <dbReference type="Proteomes" id="UP001061991"/>
    </source>
</evidence>
<evidence type="ECO:0000313" key="1">
    <source>
        <dbReference type="EMBL" id="UXN58268.1"/>
    </source>
</evidence>
<keyword evidence="1" id="KW-0614">Plasmid</keyword>
<dbReference type="EMBL" id="CP104971">
    <property type="protein sequence ID" value="UXN58268.1"/>
    <property type="molecule type" value="Genomic_DNA"/>
</dbReference>
<keyword evidence="2" id="KW-1185">Reference proteome</keyword>
<dbReference type="Proteomes" id="UP001061991">
    <property type="component" value="Plasmid p_unnamed2"/>
</dbReference>
<name>A0ACD4CXD0_9HYPH</name>
<reference evidence="1" key="1">
    <citation type="submission" date="2022-09" db="EMBL/GenBank/DDBJ databases">
        <title>Interaction between co-microsymbionts with complementary sets of symbiotic genes in legume-rhizobium systems.</title>
        <authorList>
            <person name="Safronova V."/>
            <person name="Sazanova A."/>
            <person name="Afonin A."/>
            <person name="Chirak E."/>
        </authorList>
    </citation>
    <scope>NUCLEOTIDE SEQUENCE</scope>
    <source>
        <strain evidence="1">A18/3m</strain>
    </source>
</reference>